<accession>A0AAV5GLY9</accession>
<comment type="caution">
    <text evidence="3">The sequence shown here is derived from an EMBL/GenBank/DDBJ whole genome shotgun (WGS) entry which is preliminary data.</text>
</comment>
<gene>
    <name evidence="3" type="ORF">Rhopal_004246-T1</name>
</gene>
<evidence type="ECO:0000313" key="4">
    <source>
        <dbReference type="Proteomes" id="UP001342314"/>
    </source>
</evidence>
<dbReference type="Proteomes" id="UP001342314">
    <property type="component" value="Unassembled WGS sequence"/>
</dbReference>
<dbReference type="PROSITE" id="PS50097">
    <property type="entry name" value="BTB"/>
    <property type="match status" value="1"/>
</dbReference>
<feature type="domain" description="BTB" evidence="2">
    <location>
        <begin position="178"/>
        <end position="301"/>
    </location>
</feature>
<dbReference type="AlphaFoldDB" id="A0AAV5GLY9"/>
<dbReference type="InterPro" id="IPR000210">
    <property type="entry name" value="BTB/POZ_dom"/>
</dbReference>
<protein>
    <recommendedName>
        <fullName evidence="2">BTB domain-containing protein</fullName>
    </recommendedName>
</protein>
<evidence type="ECO:0000259" key="2">
    <source>
        <dbReference type="PROSITE" id="PS50097"/>
    </source>
</evidence>
<keyword evidence="4" id="KW-1185">Reference proteome</keyword>
<dbReference type="InterPro" id="IPR011333">
    <property type="entry name" value="SKP1/BTB/POZ_sf"/>
</dbReference>
<dbReference type="SUPFAM" id="SSF54695">
    <property type="entry name" value="POZ domain"/>
    <property type="match status" value="1"/>
</dbReference>
<reference evidence="3 4" key="1">
    <citation type="submission" date="2021-12" db="EMBL/GenBank/DDBJ databases">
        <title>High titer production of polyol ester of fatty acids by Rhodotorula paludigena BS15 towards product separation-free biomass refinery.</title>
        <authorList>
            <person name="Mano J."/>
            <person name="Ono H."/>
            <person name="Tanaka T."/>
            <person name="Naito K."/>
            <person name="Sushida H."/>
            <person name="Ike M."/>
            <person name="Tokuyasu K."/>
            <person name="Kitaoka M."/>
        </authorList>
    </citation>
    <scope>NUCLEOTIDE SEQUENCE [LARGE SCALE GENOMIC DNA]</scope>
    <source>
        <strain evidence="3 4">BS15</strain>
    </source>
</reference>
<proteinExistence type="predicted"/>
<sequence length="437" mass="49086">MSASTASGPSSSDSAPAHTHQVSVSEEHHLTLSVDFDAVLYQPNLKLSFPVVVPGFTQGWSLYCQHEQVGDKYEFGLTHPAIPPGYLGDHMHTVVEFSWLDGGEERSLAQASYMDGPEPSFNSNTGDLSRGYRMDHSTERTAEWVRAYQPRLNLSEQQRYRLSFSFVQKDLQHLPQPHDVRLFFPRVGDAGGELWAPSAMLSASSPYFKDLLSSADFAESRSLTAADALAKIDMKMLPTRDHDDSDDETDAILARDKRISICDLSDHPSFSFRQINVLDTPYTTYQAVLRYLQTGTLLFAPLSSTCKPIEPSAKSDREAKLSRYEQEYTCAVTPASPKSVYRLAHFLSLPDLEDKCLRELRINLSPHNAAHELFDNASVLYDAWRQVVLEYVLKSWEEVSQASSWTDMLDRIERDEVPGSSAIMVRLHRAREAATKG</sequence>
<evidence type="ECO:0000256" key="1">
    <source>
        <dbReference type="SAM" id="MobiDB-lite"/>
    </source>
</evidence>
<name>A0AAV5GLY9_9BASI</name>
<evidence type="ECO:0000313" key="3">
    <source>
        <dbReference type="EMBL" id="GJN91228.1"/>
    </source>
</evidence>
<feature type="region of interest" description="Disordered" evidence="1">
    <location>
        <begin position="1"/>
        <end position="24"/>
    </location>
</feature>
<dbReference type="PANTHER" id="PTHR24413">
    <property type="entry name" value="SPECKLE-TYPE POZ PROTEIN"/>
    <property type="match status" value="1"/>
</dbReference>
<organism evidence="3 4">
    <name type="scientific">Rhodotorula paludigena</name>
    <dbReference type="NCBI Taxonomy" id="86838"/>
    <lineage>
        <taxon>Eukaryota</taxon>
        <taxon>Fungi</taxon>
        <taxon>Dikarya</taxon>
        <taxon>Basidiomycota</taxon>
        <taxon>Pucciniomycotina</taxon>
        <taxon>Microbotryomycetes</taxon>
        <taxon>Sporidiobolales</taxon>
        <taxon>Sporidiobolaceae</taxon>
        <taxon>Rhodotorula</taxon>
    </lineage>
</organism>
<dbReference type="Gene3D" id="3.30.710.10">
    <property type="entry name" value="Potassium Channel Kv1.1, Chain A"/>
    <property type="match status" value="1"/>
</dbReference>
<feature type="compositionally biased region" description="Low complexity" evidence="1">
    <location>
        <begin position="1"/>
        <end position="17"/>
    </location>
</feature>
<dbReference type="EMBL" id="BQKY01000008">
    <property type="protein sequence ID" value="GJN91228.1"/>
    <property type="molecule type" value="Genomic_DNA"/>
</dbReference>